<dbReference type="Proteomes" id="UP001152888">
    <property type="component" value="Unassembled WGS sequence"/>
</dbReference>
<dbReference type="PROSITE" id="PS00135">
    <property type="entry name" value="TRYPSIN_SER"/>
    <property type="match status" value="1"/>
</dbReference>
<dbReference type="OrthoDB" id="547031at2759"/>
<evidence type="ECO:0000256" key="1">
    <source>
        <dbReference type="ARBA" id="ARBA00022670"/>
    </source>
</evidence>
<protein>
    <recommendedName>
        <fullName evidence="9">Peptidase S1 domain-containing protein</fullName>
    </recommendedName>
</protein>
<dbReference type="InterPro" id="IPR043504">
    <property type="entry name" value="Peptidase_S1_PA_chymotrypsin"/>
</dbReference>
<dbReference type="GO" id="GO:0004252">
    <property type="term" value="F:serine-type endopeptidase activity"/>
    <property type="evidence" value="ECO:0007669"/>
    <property type="project" value="InterPro"/>
</dbReference>
<keyword evidence="1" id="KW-0645">Protease</keyword>
<gene>
    <name evidence="10" type="ORF">ACAOBT_LOCUS12334</name>
</gene>
<dbReference type="CDD" id="cd00190">
    <property type="entry name" value="Tryp_SPc"/>
    <property type="match status" value="1"/>
</dbReference>
<evidence type="ECO:0000256" key="8">
    <source>
        <dbReference type="ARBA" id="ARBA00024195"/>
    </source>
</evidence>
<evidence type="ECO:0000256" key="3">
    <source>
        <dbReference type="ARBA" id="ARBA00022801"/>
    </source>
</evidence>
<evidence type="ECO:0000256" key="5">
    <source>
        <dbReference type="ARBA" id="ARBA00022837"/>
    </source>
</evidence>
<evidence type="ECO:0000256" key="6">
    <source>
        <dbReference type="ARBA" id="ARBA00023145"/>
    </source>
</evidence>
<evidence type="ECO:0000313" key="10">
    <source>
        <dbReference type="EMBL" id="CAH1976814.1"/>
    </source>
</evidence>
<dbReference type="InterPro" id="IPR033116">
    <property type="entry name" value="TRYPSIN_SER"/>
</dbReference>
<dbReference type="AlphaFoldDB" id="A0A9P0KLC1"/>
<accession>A0A9P0KLC1</accession>
<sequence>MPVCLPTGPTVTAKFNHVDVTGWGFTETGRKSQILQKVSLPVVSLEECKRVYNSLQQNLKITYKQLCAGGRNDKDSCSGDSGGPLQVSTFLNDDTRYIQQGIVSFGHRFCGEEGFPGVYTKVAYYMDWVLDTIGN</sequence>
<dbReference type="GO" id="GO:0006508">
    <property type="term" value="P:proteolysis"/>
    <property type="evidence" value="ECO:0007669"/>
    <property type="project" value="UniProtKB-KW"/>
</dbReference>
<reference evidence="10" key="1">
    <citation type="submission" date="2022-03" db="EMBL/GenBank/DDBJ databases">
        <authorList>
            <person name="Sayadi A."/>
        </authorList>
    </citation>
    <scope>NUCLEOTIDE SEQUENCE</scope>
</reference>
<keyword evidence="2" id="KW-0479">Metal-binding</keyword>
<dbReference type="GO" id="GO:0046872">
    <property type="term" value="F:metal ion binding"/>
    <property type="evidence" value="ECO:0007669"/>
    <property type="project" value="UniProtKB-KW"/>
</dbReference>
<keyword evidence="5" id="KW-0106">Calcium</keyword>
<dbReference type="SUPFAM" id="SSF50494">
    <property type="entry name" value="Trypsin-like serine proteases"/>
    <property type="match status" value="1"/>
</dbReference>
<name>A0A9P0KLC1_ACAOB</name>
<evidence type="ECO:0000256" key="4">
    <source>
        <dbReference type="ARBA" id="ARBA00022825"/>
    </source>
</evidence>
<keyword evidence="4" id="KW-0720">Serine protease</keyword>
<proteinExistence type="inferred from homology"/>
<dbReference type="InterPro" id="IPR009003">
    <property type="entry name" value="Peptidase_S1_PA"/>
</dbReference>
<dbReference type="PROSITE" id="PS50240">
    <property type="entry name" value="TRYPSIN_DOM"/>
    <property type="match status" value="1"/>
</dbReference>
<evidence type="ECO:0000256" key="2">
    <source>
        <dbReference type="ARBA" id="ARBA00022723"/>
    </source>
</evidence>
<keyword evidence="6" id="KW-0865">Zymogen</keyword>
<organism evidence="10 11">
    <name type="scientific">Acanthoscelides obtectus</name>
    <name type="common">Bean weevil</name>
    <name type="synonym">Bruchus obtectus</name>
    <dbReference type="NCBI Taxonomy" id="200917"/>
    <lineage>
        <taxon>Eukaryota</taxon>
        <taxon>Metazoa</taxon>
        <taxon>Ecdysozoa</taxon>
        <taxon>Arthropoda</taxon>
        <taxon>Hexapoda</taxon>
        <taxon>Insecta</taxon>
        <taxon>Pterygota</taxon>
        <taxon>Neoptera</taxon>
        <taxon>Endopterygota</taxon>
        <taxon>Coleoptera</taxon>
        <taxon>Polyphaga</taxon>
        <taxon>Cucujiformia</taxon>
        <taxon>Chrysomeloidea</taxon>
        <taxon>Chrysomelidae</taxon>
        <taxon>Bruchinae</taxon>
        <taxon>Bruchini</taxon>
        <taxon>Acanthoscelides</taxon>
    </lineage>
</organism>
<keyword evidence="7" id="KW-1015">Disulfide bond</keyword>
<evidence type="ECO:0000313" key="11">
    <source>
        <dbReference type="Proteomes" id="UP001152888"/>
    </source>
</evidence>
<comment type="caution">
    <text evidence="10">The sequence shown here is derived from an EMBL/GenBank/DDBJ whole genome shotgun (WGS) entry which is preliminary data.</text>
</comment>
<dbReference type="InterPro" id="IPR001254">
    <property type="entry name" value="Trypsin_dom"/>
</dbReference>
<dbReference type="SMART" id="SM00020">
    <property type="entry name" value="Tryp_SPc"/>
    <property type="match status" value="1"/>
</dbReference>
<dbReference type="Pfam" id="PF00089">
    <property type="entry name" value="Trypsin"/>
    <property type="match status" value="1"/>
</dbReference>
<keyword evidence="11" id="KW-1185">Reference proteome</keyword>
<dbReference type="PANTHER" id="PTHR24256">
    <property type="entry name" value="TRYPTASE-RELATED"/>
    <property type="match status" value="1"/>
</dbReference>
<evidence type="ECO:0000256" key="7">
    <source>
        <dbReference type="ARBA" id="ARBA00023157"/>
    </source>
</evidence>
<evidence type="ECO:0000259" key="9">
    <source>
        <dbReference type="PROSITE" id="PS50240"/>
    </source>
</evidence>
<dbReference type="FunFam" id="2.40.10.10:FF:000078">
    <property type="entry name" value="Serine protease H137"/>
    <property type="match status" value="1"/>
</dbReference>
<comment type="similarity">
    <text evidence="8">Belongs to the peptidase S1 family. CLIP subfamily.</text>
</comment>
<feature type="domain" description="Peptidase S1" evidence="9">
    <location>
        <begin position="1"/>
        <end position="134"/>
    </location>
</feature>
<dbReference type="EMBL" id="CAKOFQ010006851">
    <property type="protein sequence ID" value="CAH1976814.1"/>
    <property type="molecule type" value="Genomic_DNA"/>
</dbReference>
<dbReference type="Gene3D" id="2.40.10.10">
    <property type="entry name" value="Trypsin-like serine proteases"/>
    <property type="match status" value="1"/>
</dbReference>
<keyword evidence="3" id="KW-0378">Hydrolase</keyword>
<dbReference type="InterPro" id="IPR051487">
    <property type="entry name" value="Ser/Thr_Proteases_Immune/Dev"/>
</dbReference>